<evidence type="ECO:0000313" key="8">
    <source>
        <dbReference type="Proteomes" id="UP000076858"/>
    </source>
</evidence>
<comment type="similarity">
    <text evidence="1">Belongs to the bZIP family. Jun subfamily.</text>
</comment>
<evidence type="ECO:0000256" key="4">
    <source>
        <dbReference type="ARBA" id="ARBA00023163"/>
    </source>
</evidence>
<dbReference type="STRING" id="35525.A0A0P5N418"/>
<dbReference type="PROSITE" id="PS50217">
    <property type="entry name" value="BZIP"/>
    <property type="match status" value="1"/>
</dbReference>
<dbReference type="SMART" id="SM00338">
    <property type="entry name" value="BRLZ"/>
    <property type="match status" value="1"/>
</dbReference>
<feature type="coiled-coil region" evidence="5">
    <location>
        <begin position="233"/>
        <end position="260"/>
    </location>
</feature>
<dbReference type="GO" id="GO:0005667">
    <property type="term" value="C:transcription regulator complex"/>
    <property type="evidence" value="ECO:0007669"/>
    <property type="project" value="TreeGrafter"/>
</dbReference>
<dbReference type="InterPro" id="IPR002112">
    <property type="entry name" value="Leuzip_Jun"/>
</dbReference>
<dbReference type="PANTHER" id="PTHR11462">
    <property type="entry name" value="JUN TRANSCRIPTION FACTOR-RELATED"/>
    <property type="match status" value="1"/>
</dbReference>
<dbReference type="SUPFAM" id="SSF57959">
    <property type="entry name" value="Leucine zipper domain"/>
    <property type="match status" value="1"/>
</dbReference>
<keyword evidence="4" id="KW-0804">Transcription</keyword>
<reference evidence="7 8" key="1">
    <citation type="submission" date="2016-03" db="EMBL/GenBank/DDBJ databases">
        <title>EvidentialGene: Evidence-directed Construction of Genes on Genomes.</title>
        <authorList>
            <person name="Gilbert D.G."/>
            <person name="Choi J.-H."/>
            <person name="Mockaitis K."/>
            <person name="Colbourne J."/>
            <person name="Pfrender M."/>
        </authorList>
    </citation>
    <scope>NUCLEOTIDE SEQUENCE [LARGE SCALE GENOMIC DNA]</scope>
    <source>
        <strain evidence="7 8">Xinb3</strain>
        <tissue evidence="7">Complete organism</tissue>
    </source>
</reference>
<dbReference type="AlphaFoldDB" id="A0A0P5N418"/>
<feature type="region of interest" description="Disordered" evidence="6">
    <location>
        <begin position="1"/>
        <end position="20"/>
    </location>
</feature>
<keyword evidence="3" id="KW-0238">DNA-binding</keyword>
<dbReference type="PANTHER" id="PTHR11462:SF35">
    <property type="entry name" value="TRANSCRIPTION FACTOR JRA"/>
    <property type="match status" value="1"/>
</dbReference>
<dbReference type="InterPro" id="IPR050946">
    <property type="entry name" value="AP-1_TF_bZIP"/>
</dbReference>
<evidence type="ECO:0000256" key="3">
    <source>
        <dbReference type="ARBA" id="ARBA00023125"/>
    </source>
</evidence>
<keyword evidence="8" id="KW-1185">Reference proteome</keyword>
<dbReference type="GO" id="GO:0000978">
    <property type="term" value="F:RNA polymerase II cis-regulatory region sequence-specific DNA binding"/>
    <property type="evidence" value="ECO:0007669"/>
    <property type="project" value="TreeGrafter"/>
</dbReference>
<dbReference type="Pfam" id="PF03957">
    <property type="entry name" value="Jun"/>
    <property type="match status" value="1"/>
</dbReference>
<evidence type="ECO:0000256" key="6">
    <source>
        <dbReference type="SAM" id="MobiDB-lite"/>
    </source>
</evidence>
<dbReference type="Gene3D" id="1.20.5.170">
    <property type="match status" value="1"/>
</dbReference>
<dbReference type="GO" id="GO:0051726">
    <property type="term" value="P:regulation of cell cycle"/>
    <property type="evidence" value="ECO:0007669"/>
    <property type="project" value="TreeGrafter"/>
</dbReference>
<dbReference type="OrthoDB" id="2187714at2759"/>
<evidence type="ECO:0000313" key="7">
    <source>
        <dbReference type="EMBL" id="KZS07996.1"/>
    </source>
</evidence>
<dbReference type="PRINTS" id="PR00043">
    <property type="entry name" value="LEUZIPPRJUN"/>
</dbReference>
<name>A0A0P5N418_9CRUS</name>
<dbReference type="FunFam" id="1.20.5.170:FF:000012">
    <property type="entry name" value="Putative transcription factor AP-1"/>
    <property type="match status" value="1"/>
</dbReference>
<sequence length="291" mass="32326">MDTAFFDDGRSYVPSSNSKEEVRKRLTLDLNSPRLKKPRFDVLLSSPDLNMLKLPSPELEKLIMQQNGLLSATPTPGGFVYPTPTSTSNTNSSSGGNNNNNPRAVTRDQEMYVRGFDDALAELHQAGAQQQQQVQILSTGQQQPNHHSLLETGSSTANNAQTAAPFGAAATRPPTSLSPYPTTMHQIPVKEEPRCGTSLSSSPPMSPIDMEDQERIKLERKRQRNRIAASKCRRRKLERIAKLEDKVKILKNDNSELGTVVVKLRQQVCGLKEQVMEHINCGCQIMLTNQF</sequence>
<dbReference type="CDD" id="cd14696">
    <property type="entry name" value="bZIP_Jun"/>
    <property type="match status" value="1"/>
</dbReference>
<dbReference type="InterPro" id="IPR004827">
    <property type="entry name" value="bZIP"/>
</dbReference>
<feature type="compositionally biased region" description="Low complexity" evidence="6">
    <location>
        <begin position="132"/>
        <end position="143"/>
    </location>
</feature>
<feature type="region of interest" description="Disordered" evidence="6">
    <location>
        <begin position="132"/>
        <end position="153"/>
    </location>
</feature>
<feature type="compositionally biased region" description="Low complexity" evidence="6">
    <location>
        <begin position="82"/>
        <end position="102"/>
    </location>
</feature>
<dbReference type="GO" id="GO:0042127">
    <property type="term" value="P:regulation of cell population proliferation"/>
    <property type="evidence" value="ECO:0007669"/>
    <property type="project" value="TreeGrafter"/>
</dbReference>
<keyword evidence="2" id="KW-0805">Transcription regulation</keyword>
<dbReference type="PROSITE" id="PS00036">
    <property type="entry name" value="BZIP_BASIC"/>
    <property type="match status" value="1"/>
</dbReference>
<feature type="region of interest" description="Disordered" evidence="6">
    <location>
        <begin position="79"/>
        <end position="104"/>
    </location>
</feature>
<dbReference type="Pfam" id="PF00170">
    <property type="entry name" value="bZIP_1"/>
    <property type="match status" value="1"/>
</dbReference>
<gene>
    <name evidence="7" type="ORF">APZ42_028391</name>
</gene>
<dbReference type="Proteomes" id="UP000076858">
    <property type="component" value="Unassembled WGS sequence"/>
</dbReference>
<dbReference type="GO" id="GO:0000981">
    <property type="term" value="F:DNA-binding transcription factor activity, RNA polymerase II-specific"/>
    <property type="evidence" value="ECO:0007669"/>
    <property type="project" value="TreeGrafter"/>
</dbReference>
<comment type="caution">
    <text evidence="7">The sequence shown here is derived from an EMBL/GenBank/DDBJ whole genome shotgun (WGS) entry which is preliminary data.</text>
</comment>
<organism evidence="7 8">
    <name type="scientific">Daphnia magna</name>
    <dbReference type="NCBI Taxonomy" id="35525"/>
    <lineage>
        <taxon>Eukaryota</taxon>
        <taxon>Metazoa</taxon>
        <taxon>Ecdysozoa</taxon>
        <taxon>Arthropoda</taxon>
        <taxon>Crustacea</taxon>
        <taxon>Branchiopoda</taxon>
        <taxon>Diplostraca</taxon>
        <taxon>Cladocera</taxon>
        <taxon>Anomopoda</taxon>
        <taxon>Daphniidae</taxon>
        <taxon>Daphnia</taxon>
    </lineage>
</organism>
<accession>A0A0P5N418</accession>
<evidence type="ECO:0000256" key="5">
    <source>
        <dbReference type="SAM" id="Coils"/>
    </source>
</evidence>
<evidence type="ECO:0000256" key="2">
    <source>
        <dbReference type="ARBA" id="ARBA00023015"/>
    </source>
</evidence>
<dbReference type="InterPro" id="IPR046347">
    <property type="entry name" value="bZIP_sf"/>
</dbReference>
<dbReference type="InterPro" id="IPR005643">
    <property type="entry name" value="JNK"/>
</dbReference>
<dbReference type="EMBL" id="LRGB01002384">
    <property type="protein sequence ID" value="KZS07996.1"/>
    <property type="molecule type" value="Genomic_DNA"/>
</dbReference>
<proteinExistence type="inferred from homology"/>
<evidence type="ECO:0000256" key="1">
    <source>
        <dbReference type="ARBA" id="ARBA00006882"/>
    </source>
</evidence>
<protein>
    <submittedName>
        <fullName evidence="7">Transcription factor AP-1</fullName>
    </submittedName>
</protein>
<keyword evidence="5" id="KW-0175">Coiled coil</keyword>